<evidence type="ECO:0000256" key="4">
    <source>
        <dbReference type="ARBA" id="ARBA00022692"/>
    </source>
</evidence>
<keyword evidence="5 7" id="KW-1133">Transmembrane helix</keyword>
<proteinExistence type="inferred from homology"/>
<dbReference type="PIRSF" id="PIRSF006066">
    <property type="entry name" value="HI0050"/>
    <property type="match status" value="1"/>
</dbReference>
<sequence>MDFLIFALPVLFLSLGFPIFMVLMVTAAVSIVVVMDMPGQAIHQAIFGSLGAYSLLSVPFFLFAGEVMAKGSMSKRIIDWVMSLLGKTKGGLGFVTLGSSTFFGAISGSSVGTVAGIGRLVYPPMQREGYGPHFGTGLLSSSAAIAQLIPPSIVLILYGISSQQSITKLFVAGILPGLVLALVLAAYIYYYSRKNAAQSQGESFSLIKFWRESRRVILAIFMPIFVLGGIYAGIFSPTEAAGIACVYAIIVSCVIYRDVSMRELWDIAVSSMYTTAQILIIVAAAGLFSWVLTVNGVPAQLSGWVSGMDIEKWQILLMINLMLLLVGCFMDTMSATLLFSPLLLPIATSFGVDPIHLGIIITMNLSIGLFTPPFGINIFMVNAITGVGMKSIFQGVLPFVLVSLVALLLVTFIPSLSLALIPFLS</sequence>
<feature type="transmembrane region" description="Helical" evidence="7">
    <location>
        <begin position="134"/>
        <end position="160"/>
    </location>
</feature>
<feature type="transmembrane region" description="Helical" evidence="7">
    <location>
        <begin position="399"/>
        <end position="424"/>
    </location>
</feature>
<dbReference type="RefSeq" id="WP_188746153.1">
    <property type="nucleotide sequence ID" value="NZ_BMIJ01000002.1"/>
</dbReference>
<dbReference type="InterPro" id="IPR010656">
    <property type="entry name" value="DctM"/>
</dbReference>
<reference evidence="10" key="1">
    <citation type="journal article" date="2019" name="Int. J. Syst. Evol. Microbiol.">
        <title>The Global Catalogue of Microorganisms (GCM) 10K type strain sequencing project: providing services to taxonomists for standard genome sequencing and annotation.</title>
        <authorList>
            <consortium name="The Broad Institute Genomics Platform"/>
            <consortium name="The Broad Institute Genome Sequencing Center for Infectious Disease"/>
            <person name="Wu L."/>
            <person name="Ma J."/>
        </authorList>
    </citation>
    <scope>NUCLEOTIDE SEQUENCE [LARGE SCALE GENOMIC DNA]</scope>
    <source>
        <strain evidence="10">CGMCC 1.15341</strain>
    </source>
</reference>
<comment type="similarity">
    <text evidence="7">Belongs to the TRAP transporter large permease family.</text>
</comment>
<dbReference type="EMBL" id="BMIJ01000002">
    <property type="protein sequence ID" value="GGB87041.1"/>
    <property type="molecule type" value="Genomic_DNA"/>
</dbReference>
<comment type="subunit">
    <text evidence="7">The complex comprises the extracytoplasmic solute receptor protein and the two transmembrane proteins.</text>
</comment>
<comment type="function">
    <text evidence="7">Part of the tripartite ATP-independent periplasmic (TRAP) transport system.</text>
</comment>
<dbReference type="PANTHER" id="PTHR33362">
    <property type="entry name" value="SIALIC ACID TRAP TRANSPORTER PERMEASE PROTEIN SIAT-RELATED"/>
    <property type="match status" value="1"/>
</dbReference>
<evidence type="ECO:0000256" key="2">
    <source>
        <dbReference type="ARBA" id="ARBA00022475"/>
    </source>
</evidence>
<evidence type="ECO:0000256" key="5">
    <source>
        <dbReference type="ARBA" id="ARBA00022989"/>
    </source>
</evidence>
<evidence type="ECO:0000313" key="9">
    <source>
        <dbReference type="EMBL" id="GGB87041.1"/>
    </source>
</evidence>
<protein>
    <recommendedName>
        <fullName evidence="7">TRAP transporter large permease protein</fullName>
    </recommendedName>
</protein>
<keyword evidence="4 7" id="KW-0812">Transmembrane</keyword>
<feature type="transmembrane region" description="Helical" evidence="7">
    <location>
        <begin position="271"/>
        <end position="293"/>
    </location>
</feature>
<gene>
    <name evidence="9" type="ORF">GCM10011352_11170</name>
</gene>
<keyword evidence="10" id="KW-1185">Reference proteome</keyword>
<feature type="transmembrane region" description="Helical" evidence="7">
    <location>
        <begin position="102"/>
        <end position="122"/>
    </location>
</feature>
<feature type="transmembrane region" description="Helical" evidence="7">
    <location>
        <begin position="6"/>
        <end position="33"/>
    </location>
</feature>
<dbReference type="Proteomes" id="UP000629025">
    <property type="component" value="Unassembled WGS sequence"/>
</dbReference>
<keyword evidence="2" id="KW-1003">Cell membrane</keyword>
<feature type="transmembrane region" description="Helical" evidence="7">
    <location>
        <begin position="166"/>
        <end position="190"/>
    </location>
</feature>
<accession>A0ABQ1K6W5</accession>
<evidence type="ECO:0000256" key="3">
    <source>
        <dbReference type="ARBA" id="ARBA00022519"/>
    </source>
</evidence>
<evidence type="ECO:0000256" key="6">
    <source>
        <dbReference type="ARBA" id="ARBA00023136"/>
    </source>
</evidence>
<comment type="caution">
    <text evidence="9">The sequence shown here is derived from an EMBL/GenBank/DDBJ whole genome shotgun (WGS) entry which is preliminary data.</text>
</comment>
<organism evidence="9 10">
    <name type="scientific">Marinobacterium zhoushanense</name>
    <dbReference type="NCBI Taxonomy" id="1679163"/>
    <lineage>
        <taxon>Bacteria</taxon>
        <taxon>Pseudomonadati</taxon>
        <taxon>Pseudomonadota</taxon>
        <taxon>Gammaproteobacteria</taxon>
        <taxon>Oceanospirillales</taxon>
        <taxon>Oceanospirillaceae</taxon>
        <taxon>Marinobacterium</taxon>
    </lineage>
</organism>
<evidence type="ECO:0000256" key="1">
    <source>
        <dbReference type="ARBA" id="ARBA00004429"/>
    </source>
</evidence>
<dbReference type="Pfam" id="PF06808">
    <property type="entry name" value="DctM"/>
    <property type="match status" value="1"/>
</dbReference>
<keyword evidence="6 7" id="KW-0472">Membrane</keyword>
<keyword evidence="3 7" id="KW-0997">Cell inner membrane</keyword>
<feature type="transmembrane region" description="Helical" evidence="7">
    <location>
        <begin position="240"/>
        <end position="259"/>
    </location>
</feature>
<feature type="domain" description="TRAP C4-dicarboxylate transport system permease DctM subunit" evidence="8">
    <location>
        <begin position="10"/>
        <end position="415"/>
    </location>
</feature>
<evidence type="ECO:0000313" key="10">
    <source>
        <dbReference type="Proteomes" id="UP000629025"/>
    </source>
</evidence>
<keyword evidence="7" id="KW-0813">Transport</keyword>
<comment type="subcellular location">
    <subcellularLocation>
        <location evidence="1 7">Cell inner membrane</location>
        <topology evidence="1 7">Multi-pass membrane protein</topology>
    </subcellularLocation>
</comment>
<feature type="transmembrane region" description="Helical" evidence="7">
    <location>
        <begin position="45"/>
        <end position="64"/>
    </location>
</feature>
<dbReference type="PANTHER" id="PTHR33362:SF5">
    <property type="entry name" value="C4-DICARBOXYLATE TRAP TRANSPORTER LARGE PERMEASE PROTEIN DCTM"/>
    <property type="match status" value="1"/>
</dbReference>
<feature type="transmembrane region" description="Helical" evidence="7">
    <location>
        <begin position="313"/>
        <end position="330"/>
    </location>
</feature>
<evidence type="ECO:0000259" key="8">
    <source>
        <dbReference type="Pfam" id="PF06808"/>
    </source>
</evidence>
<evidence type="ECO:0000256" key="7">
    <source>
        <dbReference type="RuleBase" id="RU369079"/>
    </source>
</evidence>
<feature type="transmembrane region" description="Helical" evidence="7">
    <location>
        <begin position="367"/>
        <end position="387"/>
    </location>
</feature>
<dbReference type="NCBIfam" id="TIGR00786">
    <property type="entry name" value="dctM"/>
    <property type="match status" value="1"/>
</dbReference>
<name>A0ABQ1K6W5_9GAMM</name>
<feature type="transmembrane region" description="Helical" evidence="7">
    <location>
        <begin position="216"/>
        <end position="234"/>
    </location>
</feature>
<dbReference type="InterPro" id="IPR004681">
    <property type="entry name" value="TRAP_DctM"/>
</dbReference>